<dbReference type="GO" id="GO:0006397">
    <property type="term" value="P:mRNA processing"/>
    <property type="evidence" value="ECO:0007669"/>
    <property type="project" value="UniProtKB-KW"/>
</dbReference>
<dbReference type="Pfam" id="PF04408">
    <property type="entry name" value="WHD_HA2"/>
    <property type="match status" value="1"/>
</dbReference>
<keyword evidence="3" id="KW-0547">Nucleotide-binding</keyword>
<dbReference type="CDD" id="cd18791">
    <property type="entry name" value="SF2_C_RHA"/>
    <property type="match status" value="1"/>
</dbReference>
<dbReference type="InterPro" id="IPR014001">
    <property type="entry name" value="Helicase_ATP-bd"/>
</dbReference>
<dbReference type="InterPro" id="IPR011709">
    <property type="entry name" value="DEAD-box_helicase_OB_fold"/>
</dbReference>
<evidence type="ECO:0000256" key="1">
    <source>
        <dbReference type="ARBA" id="ARBA00012552"/>
    </source>
</evidence>
<evidence type="ECO:0000256" key="7">
    <source>
        <dbReference type="ARBA" id="ARBA00047984"/>
    </source>
</evidence>
<dbReference type="GO" id="GO:0071013">
    <property type="term" value="C:catalytic step 2 spliceosome"/>
    <property type="evidence" value="ECO:0007669"/>
    <property type="project" value="TreeGrafter"/>
</dbReference>
<keyword evidence="5" id="KW-0067">ATP-binding</keyword>
<reference evidence="10 11" key="2">
    <citation type="submission" date="2015-05" db="EMBL/GenBank/DDBJ databases">
        <authorList>
            <person name="Morales-Cruz A."/>
            <person name="Amrine K.C."/>
            <person name="Cantu D."/>
        </authorList>
    </citation>
    <scope>NUCLEOTIDE SEQUENCE [LARGE SCALE GENOMIC DNA]</scope>
    <source>
        <strain evidence="10">UCRPC4</strain>
    </source>
</reference>
<dbReference type="FunFam" id="3.40.50.300:FF:000007">
    <property type="entry name" value="Pre-mRNA-splicing factor ATP-dependent RNA helicase"/>
    <property type="match status" value="1"/>
</dbReference>
<keyword evidence="6" id="KW-0508">mRNA splicing</keyword>
<dbReference type="EC" id="3.6.4.13" evidence="1"/>
<dbReference type="GO" id="GO:0016787">
    <property type="term" value="F:hydrolase activity"/>
    <property type="evidence" value="ECO:0007669"/>
    <property type="project" value="UniProtKB-KW"/>
</dbReference>
<dbReference type="PANTHER" id="PTHR18934:SF136">
    <property type="entry name" value="ATP-DEPENDENT RNA HELICASE DHX35-RELATED"/>
    <property type="match status" value="1"/>
</dbReference>
<dbReference type="AlphaFoldDB" id="A0A0G2F076"/>
<dbReference type="PROSITE" id="PS00690">
    <property type="entry name" value="DEAH_ATP_HELICASE"/>
    <property type="match status" value="1"/>
</dbReference>
<dbReference type="PROSITE" id="PS51194">
    <property type="entry name" value="HELICASE_CTER"/>
    <property type="match status" value="1"/>
</dbReference>
<dbReference type="EMBL" id="LCWF01000022">
    <property type="protein sequence ID" value="KKY27701.1"/>
    <property type="molecule type" value="Genomic_DNA"/>
</dbReference>
<name>A0A0G2F076_PHACM</name>
<dbReference type="FunFam" id="3.40.50.300:FF:001075">
    <property type="entry name" value="ATP dependent RNA helicase, putative"/>
    <property type="match status" value="1"/>
</dbReference>
<dbReference type="SUPFAM" id="SSF52540">
    <property type="entry name" value="P-loop containing nucleoside triphosphate hydrolases"/>
    <property type="match status" value="1"/>
</dbReference>
<dbReference type="Proteomes" id="UP000053317">
    <property type="component" value="Unassembled WGS sequence"/>
</dbReference>
<dbReference type="InterPro" id="IPR002464">
    <property type="entry name" value="DNA/RNA_helicase_DEAH_CS"/>
</dbReference>
<dbReference type="Pfam" id="PF21010">
    <property type="entry name" value="HA2_C"/>
    <property type="match status" value="1"/>
</dbReference>
<dbReference type="OrthoDB" id="10253254at2759"/>
<evidence type="ECO:0000256" key="4">
    <source>
        <dbReference type="ARBA" id="ARBA00022801"/>
    </source>
</evidence>
<gene>
    <name evidence="10" type="ORF">UCRPC4_g00935</name>
</gene>
<accession>A0A0G2F076</accession>
<protein>
    <recommendedName>
        <fullName evidence="1">RNA helicase</fullName>
        <ecNumber evidence="1">3.6.4.13</ecNumber>
    </recommendedName>
</protein>
<dbReference type="Pfam" id="PF00271">
    <property type="entry name" value="Helicase_C"/>
    <property type="match status" value="1"/>
</dbReference>
<keyword evidence="2" id="KW-0507">mRNA processing</keyword>
<dbReference type="PANTHER" id="PTHR18934">
    <property type="entry name" value="ATP-DEPENDENT RNA HELICASE"/>
    <property type="match status" value="1"/>
</dbReference>
<dbReference type="Gene3D" id="3.40.50.300">
    <property type="entry name" value="P-loop containing nucleotide triphosphate hydrolases"/>
    <property type="match status" value="2"/>
</dbReference>
<dbReference type="GO" id="GO:0005524">
    <property type="term" value="F:ATP binding"/>
    <property type="evidence" value="ECO:0007669"/>
    <property type="project" value="UniProtKB-KW"/>
</dbReference>
<dbReference type="GO" id="GO:0003724">
    <property type="term" value="F:RNA helicase activity"/>
    <property type="evidence" value="ECO:0007669"/>
    <property type="project" value="UniProtKB-EC"/>
</dbReference>
<evidence type="ECO:0000259" key="9">
    <source>
        <dbReference type="PROSITE" id="PS51194"/>
    </source>
</evidence>
<dbReference type="Pfam" id="PF00270">
    <property type="entry name" value="DEAD"/>
    <property type="match status" value="1"/>
</dbReference>
<evidence type="ECO:0000256" key="6">
    <source>
        <dbReference type="ARBA" id="ARBA00023187"/>
    </source>
</evidence>
<dbReference type="Gene3D" id="1.20.120.1080">
    <property type="match status" value="1"/>
</dbReference>
<dbReference type="InterPro" id="IPR011545">
    <property type="entry name" value="DEAD/DEAH_box_helicase_dom"/>
</dbReference>
<dbReference type="InterPro" id="IPR048333">
    <property type="entry name" value="HA2_WH"/>
</dbReference>
<dbReference type="InterPro" id="IPR027417">
    <property type="entry name" value="P-loop_NTPase"/>
</dbReference>
<feature type="domain" description="Helicase C-terminal" evidence="9">
    <location>
        <begin position="230"/>
        <end position="405"/>
    </location>
</feature>
<organism evidence="10 11">
    <name type="scientific">Phaeomoniella chlamydospora</name>
    <name type="common">Phaeoacremonium chlamydosporum</name>
    <dbReference type="NCBI Taxonomy" id="158046"/>
    <lineage>
        <taxon>Eukaryota</taxon>
        <taxon>Fungi</taxon>
        <taxon>Dikarya</taxon>
        <taxon>Ascomycota</taxon>
        <taxon>Pezizomycotina</taxon>
        <taxon>Eurotiomycetes</taxon>
        <taxon>Chaetothyriomycetidae</taxon>
        <taxon>Phaeomoniellales</taxon>
        <taxon>Phaeomoniellaceae</taxon>
        <taxon>Phaeomoniella</taxon>
    </lineage>
</organism>
<comment type="caution">
    <text evidence="10">The sequence shown here is derived from an EMBL/GenBank/DDBJ whole genome shotgun (WGS) entry which is preliminary data.</text>
</comment>
<dbReference type="InterPro" id="IPR007502">
    <property type="entry name" value="Helicase-assoc_dom"/>
</dbReference>
<reference evidence="10 11" key="1">
    <citation type="submission" date="2015-05" db="EMBL/GenBank/DDBJ databases">
        <title>Distinctive expansion of gene families associated with plant cell wall degradation and secondary metabolism in the genomes of grapevine trunk pathogens.</title>
        <authorList>
            <person name="Lawrence D.P."/>
            <person name="Travadon R."/>
            <person name="Rolshausen P.E."/>
            <person name="Baumgartner K."/>
        </authorList>
    </citation>
    <scope>NUCLEOTIDE SEQUENCE [LARGE SCALE GENOMIC DNA]</scope>
    <source>
        <strain evidence="10">UCRPC4</strain>
    </source>
</reference>
<dbReference type="SMART" id="SM00487">
    <property type="entry name" value="DEXDc"/>
    <property type="match status" value="1"/>
</dbReference>
<dbReference type="FunFam" id="1.20.120.1080:FF:000020">
    <property type="entry name" value="ATP dependent RNA helicase, putative"/>
    <property type="match status" value="1"/>
</dbReference>
<dbReference type="InterPro" id="IPR001650">
    <property type="entry name" value="Helicase_C-like"/>
</dbReference>
<evidence type="ECO:0000256" key="5">
    <source>
        <dbReference type="ARBA" id="ARBA00022840"/>
    </source>
</evidence>
<comment type="catalytic activity">
    <reaction evidence="7">
        <text>ATP + H2O = ADP + phosphate + H(+)</text>
        <dbReference type="Rhea" id="RHEA:13065"/>
        <dbReference type="ChEBI" id="CHEBI:15377"/>
        <dbReference type="ChEBI" id="CHEBI:15378"/>
        <dbReference type="ChEBI" id="CHEBI:30616"/>
        <dbReference type="ChEBI" id="CHEBI:43474"/>
        <dbReference type="ChEBI" id="CHEBI:456216"/>
        <dbReference type="EC" id="3.6.4.13"/>
    </reaction>
</comment>
<feature type="domain" description="Helicase ATP-binding" evidence="8">
    <location>
        <begin position="29"/>
        <end position="193"/>
    </location>
</feature>
<dbReference type="Pfam" id="PF07717">
    <property type="entry name" value="OB_NTP_bind"/>
    <property type="match status" value="1"/>
</dbReference>
<dbReference type="SMART" id="SM00490">
    <property type="entry name" value="HELICc"/>
    <property type="match status" value="1"/>
</dbReference>
<evidence type="ECO:0000313" key="10">
    <source>
        <dbReference type="EMBL" id="KKY27701.1"/>
    </source>
</evidence>
<evidence type="ECO:0000259" key="8">
    <source>
        <dbReference type="PROSITE" id="PS51192"/>
    </source>
</evidence>
<evidence type="ECO:0000256" key="2">
    <source>
        <dbReference type="ARBA" id="ARBA00022664"/>
    </source>
</evidence>
<keyword evidence="4" id="KW-0378">Hydrolase</keyword>
<dbReference type="SMART" id="SM00847">
    <property type="entry name" value="HA2"/>
    <property type="match status" value="1"/>
</dbReference>
<dbReference type="GO" id="GO:0003723">
    <property type="term" value="F:RNA binding"/>
    <property type="evidence" value="ECO:0007669"/>
    <property type="project" value="TreeGrafter"/>
</dbReference>
<proteinExistence type="predicted"/>
<evidence type="ECO:0000256" key="3">
    <source>
        <dbReference type="ARBA" id="ARBA00022741"/>
    </source>
</evidence>
<evidence type="ECO:0000313" key="11">
    <source>
        <dbReference type="Proteomes" id="UP000053317"/>
    </source>
</evidence>
<sequence>MADFDLSFIPSLHKSSGLLPISRYRENLLYTIETYPTTILVGQTGSGKTTQLPQFLFQAGWAADGKAIAVTQPRRVAATTVATRVAEEIRCNVGEEVGYSIRFEDQTSAKTRIKFLTDGMLLREALVDPLLSRYSVIMVDEAHERSISTDILLGILKKIIKKRPELRVIVSSATLQAQAFLDFFNASSTRPQTSRIDNQANGRIVSIEGRSYPVDVLYLDDPTNDYLERAVKTVFQIHAEEADGDILMFLSGREEIETVIQMIADRASTLHPKTQRLQPLPLYAGLTTEEQMYVFEPAAENTRKVIVSTNIAEASVTIEGIVFVIDAGFAKIRAYNPNTGIDTLTATPISRASAQQRAGRAGRTQPGKCFRLYTEKAYQEMAEATVPEIQRSNLAPVILQLKALGIDNIVRFEFLSSPPAELVIRAFELLYSLGAVDDYAKLTRPLGTRMAELAVEPMMAKVLLTAPAFGCLSEILSIAAMVSLQGAVWFSHNDERKAMESARRKFAAEEGDHLTLLNVYHAFVTKGRKDSKWCRDNRLNHKSLVRAVSIRGQLKRYLERLGVNVDESLAENGVSTTIDESTKPEKIRRCLTAGYFAHAAKMQPDGSFKTLSGGLSFHAHPTSLMFNRKADWVVFNEVLQTGEKTYIRDISKIERQWLLEYAPDYYQIK</sequence>
<keyword evidence="11" id="KW-1185">Reference proteome</keyword>
<dbReference type="GO" id="GO:0008380">
    <property type="term" value="P:RNA splicing"/>
    <property type="evidence" value="ECO:0007669"/>
    <property type="project" value="UniProtKB-KW"/>
</dbReference>
<dbReference type="PROSITE" id="PS51192">
    <property type="entry name" value="HELICASE_ATP_BIND_1"/>
    <property type="match status" value="1"/>
</dbReference>